<dbReference type="EMBL" id="REGN01003291">
    <property type="protein sequence ID" value="RNA23446.1"/>
    <property type="molecule type" value="Genomic_DNA"/>
</dbReference>
<proteinExistence type="predicted"/>
<evidence type="ECO:0000313" key="2">
    <source>
        <dbReference type="Proteomes" id="UP000276133"/>
    </source>
</evidence>
<name>A0A3M7RIM7_BRAPC</name>
<dbReference type="AlphaFoldDB" id="A0A3M7RIM7"/>
<organism evidence="1 2">
    <name type="scientific">Brachionus plicatilis</name>
    <name type="common">Marine rotifer</name>
    <name type="synonym">Brachionus muelleri</name>
    <dbReference type="NCBI Taxonomy" id="10195"/>
    <lineage>
        <taxon>Eukaryota</taxon>
        <taxon>Metazoa</taxon>
        <taxon>Spiralia</taxon>
        <taxon>Gnathifera</taxon>
        <taxon>Rotifera</taxon>
        <taxon>Eurotatoria</taxon>
        <taxon>Monogononta</taxon>
        <taxon>Pseudotrocha</taxon>
        <taxon>Ploima</taxon>
        <taxon>Brachionidae</taxon>
        <taxon>Brachionus</taxon>
    </lineage>
</organism>
<dbReference type="OrthoDB" id="2428936at2759"/>
<comment type="caution">
    <text evidence="1">The sequence shown here is derived from an EMBL/GenBank/DDBJ whole genome shotgun (WGS) entry which is preliminary data.</text>
</comment>
<dbReference type="Proteomes" id="UP000276133">
    <property type="component" value="Unassembled WGS sequence"/>
</dbReference>
<reference evidence="1 2" key="1">
    <citation type="journal article" date="2018" name="Sci. Rep.">
        <title>Genomic signatures of local adaptation to the degree of environmental predictability in rotifers.</title>
        <authorList>
            <person name="Franch-Gras L."/>
            <person name="Hahn C."/>
            <person name="Garcia-Roger E.M."/>
            <person name="Carmona M.J."/>
            <person name="Serra M."/>
            <person name="Gomez A."/>
        </authorList>
    </citation>
    <scope>NUCLEOTIDE SEQUENCE [LARGE SCALE GENOMIC DNA]</scope>
    <source>
        <strain evidence="1">HYR1</strain>
    </source>
</reference>
<evidence type="ECO:0000313" key="1">
    <source>
        <dbReference type="EMBL" id="RNA23446.1"/>
    </source>
</evidence>
<accession>A0A3M7RIM7</accession>
<keyword evidence="2" id="KW-1185">Reference proteome</keyword>
<protein>
    <submittedName>
        <fullName evidence="1">Uncharacterized protein</fullName>
    </submittedName>
</protein>
<gene>
    <name evidence="1" type="ORF">BpHYR1_052869</name>
</gene>
<sequence>MDDGSIKTVPKFKQRIFFKNSGTVFYRIKFPVVNATAQTIHKVQRLTLKRCHTSIDKNVFSNVQVVQFAWLAWYNSRRIPIKIVTKK</sequence>